<dbReference type="Gene3D" id="1.25.10.10">
    <property type="entry name" value="Leucine-rich Repeat Variant"/>
    <property type="match status" value="1"/>
</dbReference>
<organism evidence="1 2">
    <name type="scientific">Paractinoplanes ovalisporus</name>
    <dbReference type="NCBI Taxonomy" id="2810368"/>
    <lineage>
        <taxon>Bacteria</taxon>
        <taxon>Bacillati</taxon>
        <taxon>Actinomycetota</taxon>
        <taxon>Actinomycetes</taxon>
        <taxon>Micromonosporales</taxon>
        <taxon>Micromonosporaceae</taxon>
        <taxon>Paractinoplanes</taxon>
    </lineage>
</organism>
<dbReference type="InterPro" id="IPR011989">
    <property type="entry name" value="ARM-like"/>
</dbReference>
<sequence length="1486" mass="161833">MSPRPGGEADKFGSRYEGAWTVSHLLHILAGTGRSIVVEKAGELDDGAEFLYTRDNDGVVEAHQLKRQNSSANSWTVKALAGEDIWTNAKKHIDAGREFHFVSTVPAVNLTELADRARRSANLDDFLKNWLNEKLRELHDALSTADIYGSPATSWAMLRQMWFRCQDERAVVSMNASMCGVLLDGDGGELAATGLGDIVVNHLGVELTSTTIESRLSTYRLKLADGSRRQSLQTRVDQITANWCASVGRELLKPTIKRAEASDLAIKARDSSSSVVFLVGTAGGGKTAVLSQAVAELLAADVPVLGFRLDRLENFAATDDIGRKLGLDVSPVSALAAAAGGKPCVLVIDQLDAVSLASGRMPTSFGAVEDLVREAAAFPSMLVVLACRQFDVDNDYRIRTLQNDLKAESLTVPDLSVETVSAAVEAMGLDQSKLQPHQVRLLRLPLHLILLAGVADEPDALNFQSTAHLFDAYWSRKRHAVAERKPGVRFNEVITTVARAISDRRRLSVSDSVLDSDELAADADALVSEHVLVRDGNQVAFFHEAFFDYAFARQWATRPQALADFLTSGEQELFRRAQVRQILHHLRERDSERYLAELETTLASPDVRFHIKETILAVLAGVAEPTSAELQIVLDAATIDADLGDRVWRMLLSTNWFDRLDGDAQIQAWLGHGTADERNRAISILGSAARVYPARVAAVLASFKDRSEYHNWLLRSMRAAELHLSRELFDLLVDAVRVGGANGDERTLWLAADSLAEHEPGWAIDLLGAYFIDRPGALAIDGEGRVEALTQNDYSLAESVRKSASSDPAKFVAIFLPYMTDVMVMTAGNEPPPGFPSDQHFSHHYDRMSETSEAENAFLAAMRLAVQAVVRSDPAATKPVLEGLAAVKLSGAQTLLYLGLIAAEAPLADWAAELLLESTDRLFCGTDSNSVWVARELIQTIGPHIDETTHQALENAVRDLRFEWEQRAAGYYAFTLLSALDPGRLTERGRRRLGEYQRKFRSELAPEPEGVTAVLIESPVGDVAASHMTDRNWLQAMARHDQDRANWATSRGGARELSHVLQRQTRENPTRFARLAVKLTTETNASYASAILIGLGEAAPVSPDDEASVFSAVRYVATLGIPETDRWIGHPLRQYLKSAPIDLVELVRDRALEAPDPASDVFDTSTGREPGDRLRFAGMNCARGALAETLGDLLIYDVDGTRTAAVVPALETLATDHVVAVRAQAAHTLAAALRFARPHAVAAFTKLVETSDELLAGRYVCRLMMYIGNGGSQNVVLPVIQRMVDSDDRAVRLRGGDLALVAAVAWGERGPFDRIMEGTDAPSRKGVAQAAAARLTSNNDPALVAETLIRLFGDSDAGVREAAAAVVAHLRGKYLSGYQGVLNELIDSAAFETATPQIFLTLEHAPDRVDALALRCVRRFIEVFGAATGDIRTGAAADARHVCNLAVRGLTQAQTPLRRSAYLDVIDALMRVGAYGIDDAVDRAER</sequence>
<accession>A0ABS2A363</accession>
<proteinExistence type="predicted"/>
<dbReference type="InterPro" id="IPR027417">
    <property type="entry name" value="P-loop_NTPase"/>
</dbReference>
<comment type="caution">
    <text evidence="1">The sequence shown here is derived from an EMBL/GenBank/DDBJ whole genome shotgun (WGS) entry which is preliminary data.</text>
</comment>
<dbReference type="SUPFAM" id="SSF52540">
    <property type="entry name" value="P-loop containing nucleoside triphosphate hydrolases"/>
    <property type="match status" value="1"/>
</dbReference>
<keyword evidence="1" id="KW-0067">ATP-binding</keyword>
<name>A0ABS2A363_9ACTN</name>
<keyword evidence="1" id="KW-0547">Nucleotide-binding</keyword>
<dbReference type="GO" id="GO:0005524">
    <property type="term" value="F:ATP binding"/>
    <property type="evidence" value="ECO:0007669"/>
    <property type="project" value="UniProtKB-KW"/>
</dbReference>
<keyword evidence="2" id="KW-1185">Reference proteome</keyword>
<gene>
    <name evidence="1" type="ORF">JIG36_01695</name>
</gene>
<reference evidence="1 2" key="1">
    <citation type="submission" date="2021-01" db="EMBL/GenBank/DDBJ databases">
        <title>Actinoplanes sp. nov. LDG1-06 isolated from lichen.</title>
        <authorList>
            <person name="Saeng-In P."/>
            <person name="Phongsopitanun W."/>
            <person name="Kanchanasin P."/>
            <person name="Yuki M."/>
            <person name="Kudo T."/>
            <person name="Ohkuma M."/>
            <person name="Tanasupawat S."/>
        </authorList>
    </citation>
    <scope>NUCLEOTIDE SEQUENCE [LARGE SCALE GENOMIC DNA]</scope>
    <source>
        <strain evidence="1 2">LDG1-06</strain>
    </source>
</reference>
<dbReference type="Proteomes" id="UP000632138">
    <property type="component" value="Unassembled WGS sequence"/>
</dbReference>
<dbReference type="SUPFAM" id="SSF48371">
    <property type="entry name" value="ARM repeat"/>
    <property type="match status" value="1"/>
</dbReference>
<evidence type="ECO:0000313" key="2">
    <source>
        <dbReference type="Proteomes" id="UP000632138"/>
    </source>
</evidence>
<dbReference type="RefSeq" id="WP_203374174.1">
    <property type="nucleotide sequence ID" value="NZ_JAENHP010000001.1"/>
</dbReference>
<protein>
    <submittedName>
        <fullName evidence="1">ATP-binding protein</fullName>
    </submittedName>
</protein>
<dbReference type="EMBL" id="JAENHP010000001">
    <property type="protein sequence ID" value="MBM2614267.1"/>
    <property type="molecule type" value="Genomic_DNA"/>
</dbReference>
<evidence type="ECO:0000313" key="1">
    <source>
        <dbReference type="EMBL" id="MBM2614267.1"/>
    </source>
</evidence>
<dbReference type="InterPro" id="IPR016024">
    <property type="entry name" value="ARM-type_fold"/>
</dbReference>